<dbReference type="PANTHER" id="PTHR30040">
    <property type="entry name" value="THIAMINE BIOSYNTHESIS LIPOPROTEIN APBE"/>
    <property type="match status" value="1"/>
</dbReference>
<evidence type="ECO:0000313" key="14">
    <source>
        <dbReference type="EMBL" id="ROR31988.1"/>
    </source>
</evidence>
<evidence type="ECO:0000313" key="15">
    <source>
        <dbReference type="Proteomes" id="UP000276634"/>
    </source>
</evidence>
<comment type="caution">
    <text evidence="14">The sequence shown here is derived from an EMBL/GenBank/DDBJ whole genome shotgun (WGS) entry which is preliminary data.</text>
</comment>
<keyword evidence="15" id="KW-1185">Reference proteome</keyword>
<keyword evidence="4 11" id="KW-0285">Flavoprotein</keyword>
<evidence type="ECO:0000256" key="3">
    <source>
        <dbReference type="ARBA" id="ARBA00016337"/>
    </source>
</evidence>
<evidence type="ECO:0000256" key="4">
    <source>
        <dbReference type="ARBA" id="ARBA00022630"/>
    </source>
</evidence>
<evidence type="ECO:0000256" key="1">
    <source>
        <dbReference type="ARBA" id="ARBA00008282"/>
    </source>
</evidence>
<dbReference type="PROSITE" id="PS51257">
    <property type="entry name" value="PROKAR_LIPOPROTEIN"/>
    <property type="match status" value="1"/>
</dbReference>
<keyword evidence="7 11" id="KW-0274">FAD</keyword>
<dbReference type="Proteomes" id="UP000276634">
    <property type="component" value="Unassembled WGS sequence"/>
</dbReference>
<evidence type="ECO:0000256" key="12">
    <source>
        <dbReference type="PIRSR" id="PIRSR006268-2"/>
    </source>
</evidence>
<feature type="binding site" evidence="12">
    <location>
        <position position="286"/>
    </location>
    <ligand>
        <name>Mg(2+)</name>
        <dbReference type="ChEBI" id="CHEBI:18420"/>
    </ligand>
</feature>
<keyword evidence="13" id="KW-0997">Cell inner membrane</keyword>
<protein>
    <recommendedName>
        <fullName evidence="3 11">FAD:protein FMN transferase</fullName>
        <ecNumber evidence="2 11">2.7.1.180</ecNumber>
    </recommendedName>
    <alternativeName>
        <fullName evidence="9 11">Flavin transferase</fullName>
    </alternativeName>
</protein>
<dbReference type="GO" id="GO:0016740">
    <property type="term" value="F:transferase activity"/>
    <property type="evidence" value="ECO:0007669"/>
    <property type="project" value="UniProtKB-UniRule"/>
</dbReference>
<reference evidence="14 15" key="1">
    <citation type="submission" date="2018-11" db="EMBL/GenBank/DDBJ databases">
        <title>Genomic Encyclopedia of Type Strains, Phase IV (KMG-IV): sequencing the most valuable type-strain genomes for metagenomic binning, comparative biology and taxonomic classification.</title>
        <authorList>
            <person name="Goeker M."/>
        </authorList>
    </citation>
    <scope>NUCLEOTIDE SEQUENCE [LARGE SCALE GENOMIC DNA]</scope>
    <source>
        <strain evidence="14 15">DSM 100275</strain>
    </source>
</reference>
<organism evidence="14 15">
    <name type="scientific">Inmirania thermothiophila</name>
    <dbReference type="NCBI Taxonomy" id="1750597"/>
    <lineage>
        <taxon>Bacteria</taxon>
        <taxon>Pseudomonadati</taxon>
        <taxon>Pseudomonadota</taxon>
        <taxon>Gammaproteobacteria</taxon>
        <taxon>Chromatiales</taxon>
        <taxon>Ectothiorhodospiraceae</taxon>
        <taxon>Inmirania</taxon>
    </lineage>
</organism>
<dbReference type="Pfam" id="PF02424">
    <property type="entry name" value="ApbE"/>
    <property type="match status" value="1"/>
</dbReference>
<keyword evidence="6 11" id="KW-0479">Metal-binding</keyword>
<proteinExistence type="inferred from homology"/>
<feature type="binding site" evidence="12">
    <location>
        <position position="175"/>
    </location>
    <ligand>
        <name>Mg(2+)</name>
        <dbReference type="ChEBI" id="CHEBI:18420"/>
    </ligand>
</feature>
<dbReference type="AlphaFoldDB" id="A0A3N1Y0E6"/>
<dbReference type="EMBL" id="RJVI01000002">
    <property type="protein sequence ID" value="ROR31988.1"/>
    <property type="molecule type" value="Genomic_DNA"/>
</dbReference>
<evidence type="ECO:0000256" key="5">
    <source>
        <dbReference type="ARBA" id="ARBA00022679"/>
    </source>
</evidence>
<keyword evidence="13 14" id="KW-0449">Lipoprotein</keyword>
<dbReference type="Gene3D" id="3.10.520.10">
    <property type="entry name" value="ApbE-like domains"/>
    <property type="match status" value="1"/>
</dbReference>
<dbReference type="InterPro" id="IPR024932">
    <property type="entry name" value="ApbE"/>
</dbReference>
<comment type="cofactor">
    <cofactor evidence="12">
        <name>Mg(2+)</name>
        <dbReference type="ChEBI" id="CHEBI:18420"/>
    </cofactor>
    <cofactor evidence="12">
        <name>Mn(2+)</name>
        <dbReference type="ChEBI" id="CHEBI:29035"/>
    </cofactor>
    <text evidence="12">Magnesium. Can also use manganese.</text>
</comment>
<dbReference type="GO" id="GO:0005886">
    <property type="term" value="C:plasma membrane"/>
    <property type="evidence" value="ECO:0007669"/>
    <property type="project" value="UniProtKB-SubCell"/>
</dbReference>
<evidence type="ECO:0000256" key="13">
    <source>
        <dbReference type="RuleBase" id="RU363002"/>
    </source>
</evidence>
<gene>
    <name evidence="14" type="ORF">EDC57_1170</name>
</gene>
<feature type="binding site" evidence="12">
    <location>
        <position position="290"/>
    </location>
    <ligand>
        <name>Mg(2+)</name>
        <dbReference type="ChEBI" id="CHEBI:18420"/>
    </ligand>
</feature>
<dbReference type="PANTHER" id="PTHR30040:SF2">
    <property type="entry name" value="FAD:PROTEIN FMN TRANSFERASE"/>
    <property type="match status" value="1"/>
</dbReference>
<comment type="function">
    <text evidence="13">Flavin transferase that catalyzes the transfer of the FMN moiety of FAD and its covalent binding to the hydroxyl group of a threonine residue in a target flavoprotein.</text>
</comment>
<evidence type="ECO:0000256" key="7">
    <source>
        <dbReference type="ARBA" id="ARBA00022827"/>
    </source>
</evidence>
<keyword evidence="13" id="KW-0472">Membrane</keyword>
<dbReference type="InterPro" id="IPR003374">
    <property type="entry name" value="ApbE-like_sf"/>
</dbReference>
<evidence type="ECO:0000256" key="8">
    <source>
        <dbReference type="ARBA" id="ARBA00022842"/>
    </source>
</evidence>
<keyword evidence="8 11" id="KW-0460">Magnesium</keyword>
<dbReference type="SUPFAM" id="SSF143631">
    <property type="entry name" value="ApbE-like"/>
    <property type="match status" value="1"/>
</dbReference>
<dbReference type="GO" id="GO:0046872">
    <property type="term" value="F:metal ion binding"/>
    <property type="evidence" value="ECO:0007669"/>
    <property type="project" value="UniProtKB-UniRule"/>
</dbReference>
<comment type="catalytic activity">
    <reaction evidence="10 11 13">
        <text>L-threonyl-[protein] + FAD = FMN-L-threonyl-[protein] + AMP + H(+)</text>
        <dbReference type="Rhea" id="RHEA:36847"/>
        <dbReference type="Rhea" id="RHEA-COMP:11060"/>
        <dbReference type="Rhea" id="RHEA-COMP:11061"/>
        <dbReference type="ChEBI" id="CHEBI:15378"/>
        <dbReference type="ChEBI" id="CHEBI:30013"/>
        <dbReference type="ChEBI" id="CHEBI:57692"/>
        <dbReference type="ChEBI" id="CHEBI:74257"/>
        <dbReference type="ChEBI" id="CHEBI:456215"/>
        <dbReference type="EC" id="2.7.1.180"/>
    </reaction>
</comment>
<keyword evidence="5 11" id="KW-0808">Transferase</keyword>
<dbReference type="EC" id="2.7.1.180" evidence="2 11"/>
<evidence type="ECO:0000256" key="11">
    <source>
        <dbReference type="PIRNR" id="PIRNR006268"/>
    </source>
</evidence>
<sequence>MRRAALLMALAVLAAGCQRQPPPLVRERLVVFGTYVDFTIAGVEEARAREAIARIGQDFQRFDREWHPWRPGALVALNRALAEGRRACPPRELAELVRLSQRAYAASGGLFNPAIGRLIELWGFHSDEPLTGRPPPPAERIRALVAADPGMDDVTVDAAGCVSSRNPAVSLDFGGIAKGYAVDLAVARLRELGIADAIVNAGGDLRAIGSRNGAPWRIGIRHPQGRGVLAALEVSGDESVYTSGNYERFNVHEGVRYAHILDPRTGWPVQGVTSATVLHHDGAWADAAATALVVAGVARWHEVAAAMGASGALLVDEAGVLYMDPVMRARLRIETSPPPRVVLAPPLGGG</sequence>
<evidence type="ECO:0000256" key="9">
    <source>
        <dbReference type="ARBA" id="ARBA00031306"/>
    </source>
</evidence>
<comment type="subcellular location">
    <subcellularLocation>
        <location evidence="13">Cell inner membrane</location>
        <topology evidence="13">Lipid-anchor</topology>
        <orientation evidence="13">Periplasmic side</orientation>
    </subcellularLocation>
</comment>
<accession>A0A3N1Y0E6</accession>
<comment type="similarity">
    <text evidence="1 11 13">Belongs to the ApbE family.</text>
</comment>
<evidence type="ECO:0000256" key="2">
    <source>
        <dbReference type="ARBA" id="ARBA00011955"/>
    </source>
</evidence>
<dbReference type="PIRSF" id="PIRSF006268">
    <property type="entry name" value="ApbE"/>
    <property type="match status" value="1"/>
</dbReference>
<name>A0A3N1Y0E6_9GAMM</name>
<evidence type="ECO:0000256" key="10">
    <source>
        <dbReference type="ARBA" id="ARBA00048540"/>
    </source>
</evidence>
<keyword evidence="13" id="KW-1003">Cell membrane</keyword>
<evidence type="ECO:0000256" key="6">
    <source>
        <dbReference type="ARBA" id="ARBA00022723"/>
    </source>
</evidence>